<comment type="similarity">
    <text evidence="1">Belongs to the hemerythrin family.</text>
</comment>
<dbReference type="PANTHER" id="PTHR37164">
    <property type="entry name" value="BACTERIOHEMERYTHRIN"/>
    <property type="match status" value="1"/>
</dbReference>
<feature type="domain" description="Hemerythrin-like" evidence="4">
    <location>
        <begin position="11"/>
        <end position="127"/>
    </location>
</feature>
<dbReference type="InterPro" id="IPR012312">
    <property type="entry name" value="Hemerythrin-like"/>
</dbReference>
<dbReference type="InterPro" id="IPR012827">
    <property type="entry name" value="Hemerythrin_metal-bd"/>
</dbReference>
<protein>
    <submittedName>
        <fullName evidence="5">Hemerythrin</fullName>
    </submittedName>
</protein>
<dbReference type="InterPro" id="IPR050669">
    <property type="entry name" value="Hemerythrin"/>
</dbReference>
<dbReference type="AlphaFoldDB" id="A0A1M7BIS8"/>
<keyword evidence="3" id="KW-0408">Iron</keyword>
<name>A0A1M7BIS8_9FIRM</name>
<keyword evidence="6" id="KW-1185">Reference proteome</keyword>
<dbReference type="EMBL" id="FRAC01000037">
    <property type="protein sequence ID" value="SHL54861.1"/>
    <property type="molecule type" value="Genomic_DNA"/>
</dbReference>
<dbReference type="CDD" id="cd12107">
    <property type="entry name" value="Hemerythrin"/>
    <property type="match status" value="1"/>
</dbReference>
<dbReference type="NCBIfam" id="TIGR02481">
    <property type="entry name" value="hemeryth_dom"/>
    <property type="match status" value="1"/>
</dbReference>
<evidence type="ECO:0000256" key="1">
    <source>
        <dbReference type="ARBA" id="ARBA00010587"/>
    </source>
</evidence>
<organism evidence="5 6">
    <name type="scientific">Anaerocolumna jejuensis DSM 15929</name>
    <dbReference type="NCBI Taxonomy" id="1121322"/>
    <lineage>
        <taxon>Bacteria</taxon>
        <taxon>Bacillati</taxon>
        <taxon>Bacillota</taxon>
        <taxon>Clostridia</taxon>
        <taxon>Lachnospirales</taxon>
        <taxon>Lachnospiraceae</taxon>
        <taxon>Anaerocolumna</taxon>
    </lineage>
</organism>
<dbReference type="InterPro" id="IPR016131">
    <property type="entry name" value="Haemerythrin_Fe_BS"/>
</dbReference>
<dbReference type="OrthoDB" id="9797092at2"/>
<evidence type="ECO:0000313" key="5">
    <source>
        <dbReference type="EMBL" id="SHL54861.1"/>
    </source>
</evidence>
<evidence type="ECO:0000313" key="6">
    <source>
        <dbReference type="Proteomes" id="UP000184386"/>
    </source>
</evidence>
<keyword evidence="2" id="KW-0479">Metal-binding</keyword>
<dbReference type="Proteomes" id="UP000184386">
    <property type="component" value="Unassembled WGS sequence"/>
</dbReference>
<evidence type="ECO:0000256" key="3">
    <source>
        <dbReference type="ARBA" id="ARBA00023004"/>
    </source>
</evidence>
<accession>A0A1M7BIS8</accession>
<proteinExistence type="inferred from homology"/>
<dbReference type="STRING" id="1121322.SAMN02745136_05140"/>
<dbReference type="PANTHER" id="PTHR37164:SF1">
    <property type="entry name" value="BACTERIOHEMERYTHRIN"/>
    <property type="match status" value="1"/>
</dbReference>
<gene>
    <name evidence="5" type="ORF">SAMN02745136_05140</name>
</gene>
<evidence type="ECO:0000259" key="4">
    <source>
        <dbReference type="Pfam" id="PF01814"/>
    </source>
</evidence>
<reference evidence="5 6" key="1">
    <citation type="submission" date="2016-11" db="EMBL/GenBank/DDBJ databases">
        <authorList>
            <person name="Jaros S."/>
            <person name="Januszkiewicz K."/>
            <person name="Wedrychowicz H."/>
        </authorList>
    </citation>
    <scope>NUCLEOTIDE SEQUENCE [LARGE SCALE GENOMIC DNA]</scope>
    <source>
        <strain evidence="5 6">DSM 15929</strain>
    </source>
</reference>
<dbReference type="Gene3D" id="1.20.120.50">
    <property type="entry name" value="Hemerythrin-like"/>
    <property type="match status" value="1"/>
</dbReference>
<dbReference type="Pfam" id="PF01814">
    <property type="entry name" value="Hemerythrin"/>
    <property type="match status" value="1"/>
</dbReference>
<dbReference type="PROSITE" id="PS00550">
    <property type="entry name" value="HEMERYTHRINS"/>
    <property type="match status" value="1"/>
</dbReference>
<sequence length="130" mass="15357">MYEMKDEYYIGVKAIDMQHKELFRIADEAYTLLKEEFIADKFDDIVAIIIGLKEYAIQHFADEEAYMQSIGYKKFLSHKTEHEDFIEKVNSIDFDSMDHNQTGTLLDIMSFLNDWLVHHILEKDKLIGTL</sequence>
<dbReference type="RefSeq" id="WP_073280050.1">
    <property type="nucleotide sequence ID" value="NZ_FRAC01000037.1"/>
</dbReference>
<dbReference type="NCBIfam" id="NF033749">
    <property type="entry name" value="bact_hemeryth"/>
    <property type="match status" value="1"/>
</dbReference>
<dbReference type="InterPro" id="IPR035938">
    <property type="entry name" value="Hemerythrin-like_sf"/>
</dbReference>
<dbReference type="GO" id="GO:0046872">
    <property type="term" value="F:metal ion binding"/>
    <property type="evidence" value="ECO:0007669"/>
    <property type="project" value="UniProtKB-KW"/>
</dbReference>
<dbReference type="SUPFAM" id="SSF47188">
    <property type="entry name" value="Hemerythrin-like"/>
    <property type="match status" value="1"/>
</dbReference>
<evidence type="ECO:0000256" key="2">
    <source>
        <dbReference type="ARBA" id="ARBA00022723"/>
    </source>
</evidence>